<dbReference type="SUPFAM" id="SSF51735">
    <property type="entry name" value="NAD(P)-binding Rossmann-fold domains"/>
    <property type="match status" value="1"/>
</dbReference>
<dbReference type="GO" id="GO:0008324">
    <property type="term" value="F:monoatomic cation transmembrane transporter activity"/>
    <property type="evidence" value="ECO:0007669"/>
    <property type="project" value="InterPro"/>
</dbReference>
<evidence type="ECO:0000313" key="5">
    <source>
        <dbReference type="EMBL" id="MBK6006244.1"/>
    </source>
</evidence>
<dbReference type="Gene3D" id="3.40.50.720">
    <property type="entry name" value="NAD(P)-binding Rossmann-like Domain"/>
    <property type="match status" value="1"/>
</dbReference>
<sequence>MLVLVHVLGTIGYHWIGRPAATWIDSFYMTFITVATIGYGEVIDLAGHPGGRLFTVFIAVVGIATFSYLFSTFVALLIESDFNAALRRRRMERQIAHLQGHYIVCGIGRVGANVARELLKTHRRFVVIEREAEVLQRWNDLHPETLHLQADAADDEALKRAGVFQAAGVFAVTGDDSHNLMIALSVKLLNARSRVVVRLHDVRNADKARRAGADEIVSPDFTGGMRIASAMLRPHVVNFMDQMLRSDEGLRVEEVVVPGDHAPTPIGALLPRSRDYILVATQEQGRWVFNPADEHLVQPGTVLVLMASPQGRANVESLFHRGG</sequence>
<dbReference type="Gene3D" id="1.10.287.70">
    <property type="match status" value="1"/>
</dbReference>
<evidence type="ECO:0000313" key="6">
    <source>
        <dbReference type="Proteomes" id="UP000630528"/>
    </source>
</evidence>
<keyword evidence="2" id="KW-0812">Transmembrane</keyword>
<organism evidence="5 6">
    <name type="scientific">Ramlibacter ginsenosidimutans</name>
    <dbReference type="NCBI Taxonomy" id="502333"/>
    <lineage>
        <taxon>Bacteria</taxon>
        <taxon>Pseudomonadati</taxon>
        <taxon>Pseudomonadota</taxon>
        <taxon>Betaproteobacteria</taxon>
        <taxon>Burkholderiales</taxon>
        <taxon>Comamonadaceae</taxon>
        <taxon>Ramlibacter</taxon>
    </lineage>
</organism>
<gene>
    <name evidence="5" type="ORF">JJB11_09095</name>
</gene>
<dbReference type="SUPFAM" id="SSF116726">
    <property type="entry name" value="TrkA C-terminal domain-like"/>
    <property type="match status" value="1"/>
</dbReference>
<dbReference type="InterPro" id="IPR036721">
    <property type="entry name" value="RCK_C_sf"/>
</dbReference>
<dbReference type="Proteomes" id="UP000630528">
    <property type="component" value="Unassembled WGS sequence"/>
</dbReference>
<dbReference type="PANTHER" id="PTHR43833:SF9">
    <property type="entry name" value="POTASSIUM CHANNEL PROTEIN YUGO-RELATED"/>
    <property type="match status" value="1"/>
</dbReference>
<evidence type="ECO:0000259" key="4">
    <source>
        <dbReference type="PROSITE" id="PS51202"/>
    </source>
</evidence>
<dbReference type="GO" id="GO:0005886">
    <property type="term" value="C:plasma membrane"/>
    <property type="evidence" value="ECO:0007669"/>
    <property type="project" value="UniProtKB-SubCell"/>
</dbReference>
<keyword evidence="2" id="KW-1133">Transmembrane helix</keyword>
<dbReference type="SUPFAM" id="SSF81324">
    <property type="entry name" value="Voltage-gated potassium channels"/>
    <property type="match status" value="1"/>
</dbReference>
<dbReference type="PROSITE" id="PS51202">
    <property type="entry name" value="RCK_C"/>
    <property type="match status" value="1"/>
</dbReference>
<dbReference type="PANTHER" id="PTHR43833">
    <property type="entry name" value="POTASSIUM CHANNEL PROTEIN 2-RELATED-RELATED"/>
    <property type="match status" value="1"/>
</dbReference>
<proteinExistence type="predicted"/>
<dbReference type="PROSITE" id="PS51201">
    <property type="entry name" value="RCK_N"/>
    <property type="match status" value="1"/>
</dbReference>
<accession>A0A934WKZ9</accession>
<dbReference type="Pfam" id="PF02254">
    <property type="entry name" value="TrkA_N"/>
    <property type="match status" value="1"/>
</dbReference>
<protein>
    <submittedName>
        <fullName evidence="5">Potassium channel protein</fullName>
    </submittedName>
</protein>
<keyword evidence="5" id="KW-0813">Transport</keyword>
<dbReference type="GO" id="GO:0006813">
    <property type="term" value="P:potassium ion transport"/>
    <property type="evidence" value="ECO:0007669"/>
    <property type="project" value="InterPro"/>
</dbReference>
<comment type="caution">
    <text evidence="5">The sequence shown here is derived from an EMBL/GenBank/DDBJ whole genome shotgun (WGS) entry which is preliminary data.</text>
</comment>
<reference evidence="5" key="1">
    <citation type="journal article" date="2012" name="J. Microbiol. Biotechnol.">
        <title>Ramlibacter ginsenosidimutans sp. nov., with ginsenoside-converting activity.</title>
        <authorList>
            <person name="Wang L."/>
            <person name="An D.S."/>
            <person name="Kim S.G."/>
            <person name="Jin F.X."/>
            <person name="Kim S.C."/>
            <person name="Lee S.T."/>
            <person name="Im W.T."/>
        </authorList>
    </citation>
    <scope>NUCLEOTIDE SEQUENCE</scope>
    <source>
        <strain evidence="5">KACC 17527</strain>
    </source>
</reference>
<feature type="domain" description="RCK N-terminal" evidence="3">
    <location>
        <begin position="99"/>
        <end position="218"/>
    </location>
</feature>
<keyword evidence="2" id="KW-0472">Membrane</keyword>
<dbReference type="InterPro" id="IPR003148">
    <property type="entry name" value="RCK_N"/>
</dbReference>
<dbReference type="Pfam" id="PF07885">
    <property type="entry name" value="Ion_trans_2"/>
    <property type="match status" value="1"/>
</dbReference>
<comment type="subcellular location">
    <subcellularLocation>
        <location evidence="1">Cell membrane</location>
        <topology evidence="1">Multi-pass membrane protein</topology>
    </subcellularLocation>
</comment>
<keyword evidence="5" id="KW-0406">Ion transport</keyword>
<feature type="domain" description="RCK C-terminal" evidence="4">
    <location>
        <begin position="240"/>
        <end position="321"/>
    </location>
</feature>
<feature type="transmembrane region" description="Helical" evidence="2">
    <location>
        <begin position="20"/>
        <end position="42"/>
    </location>
</feature>
<dbReference type="InterPro" id="IPR013099">
    <property type="entry name" value="K_chnl_dom"/>
</dbReference>
<evidence type="ECO:0000256" key="2">
    <source>
        <dbReference type="SAM" id="Phobius"/>
    </source>
</evidence>
<reference evidence="5" key="2">
    <citation type="submission" date="2021-01" db="EMBL/GenBank/DDBJ databases">
        <authorList>
            <person name="Kang M."/>
        </authorList>
    </citation>
    <scope>NUCLEOTIDE SEQUENCE</scope>
    <source>
        <strain evidence="5">KACC 17527</strain>
    </source>
</reference>
<dbReference type="EMBL" id="JAEPWM010000002">
    <property type="protein sequence ID" value="MBK6006244.1"/>
    <property type="molecule type" value="Genomic_DNA"/>
</dbReference>
<keyword evidence="6" id="KW-1185">Reference proteome</keyword>
<dbReference type="InterPro" id="IPR050721">
    <property type="entry name" value="Trk_Ktr_HKT_K-transport"/>
</dbReference>
<dbReference type="AlphaFoldDB" id="A0A934WKZ9"/>
<feature type="transmembrane region" description="Helical" evidence="2">
    <location>
        <begin position="54"/>
        <end position="78"/>
    </location>
</feature>
<dbReference type="InterPro" id="IPR036291">
    <property type="entry name" value="NAD(P)-bd_dom_sf"/>
</dbReference>
<evidence type="ECO:0000256" key="1">
    <source>
        <dbReference type="ARBA" id="ARBA00004651"/>
    </source>
</evidence>
<evidence type="ECO:0000259" key="3">
    <source>
        <dbReference type="PROSITE" id="PS51201"/>
    </source>
</evidence>
<dbReference type="InterPro" id="IPR006037">
    <property type="entry name" value="RCK_C"/>
</dbReference>
<name>A0A934WKZ9_9BURK</name>
<keyword evidence="5" id="KW-0407">Ion channel</keyword>